<evidence type="ECO:0000313" key="4">
    <source>
        <dbReference type="Proteomes" id="UP000289856"/>
    </source>
</evidence>
<evidence type="ECO:0000313" key="3">
    <source>
        <dbReference type="EMBL" id="BBI34629.1"/>
    </source>
</evidence>
<proteinExistence type="predicted"/>
<protein>
    <recommendedName>
        <fullName evidence="2">SLH domain-containing protein</fullName>
    </recommendedName>
</protein>
<keyword evidence="4" id="KW-1185">Reference proteome</keyword>
<feature type="chain" id="PRO_5019297420" description="SLH domain-containing protein" evidence="1">
    <location>
        <begin position="29"/>
        <end position="278"/>
    </location>
</feature>
<sequence length="278" mass="30819">MNQILKKPITLLLLIVVFTMTISGSAFAHSNQSNKKNSIDVATAVSLIVKGLDLNLGDLRFIKAPQVSDYFSKIKDNAPYAQSFIIAAHNGLGLPKDINPSAKVTKEQFAKWLFGAMSYNKDYVWTQVYQKISDDNQVTKEYMDSIQKLLSAKIITLDNKQKLYPKSNITKSFAVTVIERTAKYIKNTQPAATPILTDVKLTSDKETDAITRVTISATAPHPGYGIEITSIKFEKGTATINYKTVLPDPDKVYIQITTEVNAVTYIPSSYQAVLGKQQ</sequence>
<dbReference type="RefSeq" id="WP_130612274.1">
    <property type="nucleotide sequence ID" value="NZ_AP019400.1"/>
</dbReference>
<name>A0A3T1D977_9BACL</name>
<evidence type="ECO:0000259" key="2">
    <source>
        <dbReference type="Pfam" id="PF00395"/>
    </source>
</evidence>
<dbReference type="InterPro" id="IPR001119">
    <property type="entry name" value="SLH_dom"/>
</dbReference>
<dbReference type="OrthoDB" id="1738667at2"/>
<dbReference type="KEGG" id="cohn:KCTCHS21_40280"/>
<dbReference type="EMBL" id="AP019400">
    <property type="protein sequence ID" value="BBI34629.1"/>
    <property type="molecule type" value="Genomic_DNA"/>
</dbReference>
<accession>A0A3T1D977</accession>
<reference evidence="3 4" key="1">
    <citation type="submission" date="2019-01" db="EMBL/GenBank/DDBJ databases">
        <title>Complete genome sequence of Cohnella hallensis HS21 isolated from Korean fir (Abies koreana) rhizospheric soil.</title>
        <authorList>
            <person name="Jiang L."/>
            <person name="Kang S.W."/>
            <person name="Kim S."/>
            <person name="Jung J."/>
            <person name="Kim C.Y."/>
            <person name="Kim D.H."/>
            <person name="Kim S.W."/>
            <person name="Lee J."/>
        </authorList>
    </citation>
    <scope>NUCLEOTIDE SEQUENCE [LARGE SCALE GENOMIC DNA]</scope>
    <source>
        <strain evidence="3 4">HS21</strain>
    </source>
</reference>
<feature type="domain" description="SLH" evidence="2">
    <location>
        <begin position="132"/>
        <end position="171"/>
    </location>
</feature>
<keyword evidence="1" id="KW-0732">Signal</keyword>
<dbReference type="AlphaFoldDB" id="A0A3T1D977"/>
<dbReference type="Pfam" id="PF00395">
    <property type="entry name" value="SLH"/>
    <property type="match status" value="1"/>
</dbReference>
<feature type="signal peptide" evidence="1">
    <location>
        <begin position="1"/>
        <end position="28"/>
    </location>
</feature>
<gene>
    <name evidence="3" type="ORF">KCTCHS21_40280</name>
</gene>
<organism evidence="3 4">
    <name type="scientific">Cohnella abietis</name>
    <dbReference type="NCBI Taxonomy" id="2507935"/>
    <lineage>
        <taxon>Bacteria</taxon>
        <taxon>Bacillati</taxon>
        <taxon>Bacillota</taxon>
        <taxon>Bacilli</taxon>
        <taxon>Bacillales</taxon>
        <taxon>Paenibacillaceae</taxon>
        <taxon>Cohnella</taxon>
    </lineage>
</organism>
<dbReference type="Proteomes" id="UP000289856">
    <property type="component" value="Chromosome"/>
</dbReference>
<evidence type="ECO:0000256" key="1">
    <source>
        <dbReference type="SAM" id="SignalP"/>
    </source>
</evidence>